<dbReference type="AlphaFoldDB" id="B3R9E8"/>
<dbReference type="InterPro" id="IPR008207">
    <property type="entry name" value="Sig_transdc_His_kin_Hpt_dom"/>
</dbReference>
<keyword evidence="6" id="KW-1185">Reference proteome</keyword>
<feature type="domain" description="HPt" evidence="4">
    <location>
        <begin position="127"/>
        <end position="218"/>
    </location>
</feature>
<dbReference type="PROSITE" id="PS50894">
    <property type="entry name" value="HPT"/>
    <property type="match status" value="1"/>
</dbReference>
<accession>B3R9E8</accession>
<dbReference type="Gene3D" id="1.20.120.160">
    <property type="entry name" value="HPT domain"/>
    <property type="match status" value="1"/>
</dbReference>
<dbReference type="eggNOG" id="COG2198">
    <property type="taxonomic scope" value="Bacteria"/>
</dbReference>
<proteinExistence type="predicted"/>
<dbReference type="GO" id="GO:0000160">
    <property type="term" value="P:phosphorelay signal transduction system"/>
    <property type="evidence" value="ECO:0007669"/>
    <property type="project" value="UniProtKB-KW"/>
</dbReference>
<sequence length="244" mass="24954">MLAPESDPAWQADAARILRDLGFVVQSVVGAPGADMTAMADLVLASAAAGVPSSVMHAWRARGAVCALVLTPGAPPAAGAGPEVAGLRAPVTEAALLAMLAGQHYVALSAREAEGIGRAIAAQTFGNPAFADELLQALVTSTRDDLAQLRQAGPDLERLRAVAHRLKASAHYVGCHVLRLMAQRLEHAARDGDAAVAASLATIVAPTVARLLSLLAGLSCANPAESSPENKYSGNTPNWRHGGA</sequence>
<feature type="modified residue" description="Phosphohistidine" evidence="2">
    <location>
        <position position="164"/>
    </location>
</feature>
<keyword evidence="2" id="KW-0597">Phosphoprotein</keyword>
<dbReference type="EMBL" id="CU633750">
    <property type="protein sequence ID" value="CAQ71523.1"/>
    <property type="molecule type" value="Genomic_DNA"/>
</dbReference>
<evidence type="ECO:0000256" key="2">
    <source>
        <dbReference type="PROSITE-ProRule" id="PRU00110"/>
    </source>
</evidence>
<evidence type="ECO:0000256" key="3">
    <source>
        <dbReference type="SAM" id="MobiDB-lite"/>
    </source>
</evidence>
<dbReference type="KEGG" id="cti:RALTA_B0909"/>
<evidence type="ECO:0000313" key="6">
    <source>
        <dbReference type="Proteomes" id="UP000001692"/>
    </source>
</evidence>
<evidence type="ECO:0000313" key="5">
    <source>
        <dbReference type="EMBL" id="CAQ71523.1"/>
    </source>
</evidence>
<dbReference type="GO" id="GO:0004672">
    <property type="term" value="F:protein kinase activity"/>
    <property type="evidence" value="ECO:0007669"/>
    <property type="project" value="UniProtKB-ARBA"/>
</dbReference>
<evidence type="ECO:0000259" key="4">
    <source>
        <dbReference type="PROSITE" id="PS50894"/>
    </source>
</evidence>
<protein>
    <recommendedName>
        <fullName evidence="4">HPt domain-containing protein</fullName>
    </recommendedName>
</protein>
<evidence type="ECO:0000256" key="1">
    <source>
        <dbReference type="ARBA" id="ARBA00023012"/>
    </source>
</evidence>
<reference evidence="5 6" key="1">
    <citation type="journal article" date="2008" name="Genome Res.">
        <title>Genome sequence of the beta-rhizobium Cupriavidus taiwanensis and comparative genomics of rhizobia.</title>
        <authorList>
            <person name="Amadou C."/>
            <person name="Pascal G."/>
            <person name="Mangenot S."/>
            <person name="Glew M."/>
            <person name="Bontemps C."/>
            <person name="Capela D."/>
            <person name="Carrere S."/>
            <person name="Cruveiller S."/>
            <person name="Dossat C."/>
            <person name="Lajus A."/>
            <person name="Marchetti M."/>
            <person name="Poinsot V."/>
            <person name="Rouy Z."/>
            <person name="Servin B."/>
            <person name="Saad M."/>
            <person name="Schenowitz C."/>
            <person name="Barbe V."/>
            <person name="Batut J."/>
            <person name="Medigue C."/>
            <person name="Masson-Boivin C."/>
        </authorList>
    </citation>
    <scope>NUCLEOTIDE SEQUENCE [LARGE SCALE GENOMIC DNA]</scope>
    <source>
        <strain evidence="6">DSM 17343 / BCRC 17206 / CCUG 44338 / CIP 107171 / LMG 19424 / R1</strain>
    </source>
</reference>
<name>B3R9E8_CUPTR</name>
<dbReference type="HOGENOM" id="CLU_1223088_0_0_4"/>
<dbReference type="InterPro" id="IPR036641">
    <property type="entry name" value="HPT_dom_sf"/>
</dbReference>
<dbReference type="SUPFAM" id="SSF47226">
    <property type="entry name" value="Histidine-containing phosphotransfer domain, HPT domain"/>
    <property type="match status" value="1"/>
</dbReference>
<dbReference type="Proteomes" id="UP000001692">
    <property type="component" value="Chromosome 2"/>
</dbReference>
<keyword evidence="1" id="KW-0902">Two-component regulatory system</keyword>
<feature type="region of interest" description="Disordered" evidence="3">
    <location>
        <begin position="223"/>
        <end position="244"/>
    </location>
</feature>
<dbReference type="Pfam" id="PF01627">
    <property type="entry name" value="Hpt"/>
    <property type="match status" value="1"/>
</dbReference>
<gene>
    <name evidence="5" type="ordered locus">RALTA_B0909</name>
</gene>
<feature type="compositionally biased region" description="Polar residues" evidence="3">
    <location>
        <begin position="224"/>
        <end position="238"/>
    </location>
</feature>
<organism evidence="5 6">
    <name type="scientific">Cupriavidus taiwanensis (strain DSM 17343 / BCRC 17206 / CCUG 44338 / CIP 107171 / LMG 19424 / R1)</name>
    <name type="common">Ralstonia taiwanensis (strain LMG 19424)</name>
    <dbReference type="NCBI Taxonomy" id="977880"/>
    <lineage>
        <taxon>Bacteria</taxon>
        <taxon>Pseudomonadati</taxon>
        <taxon>Pseudomonadota</taxon>
        <taxon>Betaproteobacteria</taxon>
        <taxon>Burkholderiales</taxon>
        <taxon>Burkholderiaceae</taxon>
        <taxon>Cupriavidus</taxon>
    </lineage>
</organism>